<protein>
    <submittedName>
        <fullName evidence="2">Uncharacterized protein</fullName>
    </submittedName>
</protein>
<evidence type="ECO:0000256" key="1">
    <source>
        <dbReference type="SAM" id="Phobius"/>
    </source>
</evidence>
<dbReference type="EMBL" id="MT142662">
    <property type="protein sequence ID" value="QJA86839.1"/>
    <property type="molecule type" value="Genomic_DNA"/>
</dbReference>
<sequence>MGMFTTLFQQLLNPRFSGLDMFVILLGIALGVWLGFRMSVYKAGAKQPKALEPFADPKKKGFQTHVMRDLVAEAFDLDEEPKAIPTTRG</sequence>
<reference evidence="2" key="1">
    <citation type="submission" date="2020-03" db="EMBL/GenBank/DDBJ databases">
        <title>The deep terrestrial virosphere.</title>
        <authorList>
            <person name="Holmfeldt K."/>
            <person name="Nilsson E."/>
            <person name="Simone D."/>
            <person name="Lopez-Fernandez M."/>
            <person name="Wu X."/>
            <person name="de Brujin I."/>
            <person name="Lundin D."/>
            <person name="Andersson A."/>
            <person name="Bertilsson S."/>
            <person name="Dopson M."/>
        </authorList>
    </citation>
    <scope>NUCLEOTIDE SEQUENCE</scope>
    <source>
        <strain evidence="2">MM415B03115</strain>
    </source>
</reference>
<keyword evidence="1" id="KW-1133">Transmembrane helix</keyword>
<gene>
    <name evidence="2" type="ORF">MM415B03115_0010</name>
</gene>
<name>A0A6M3KXU0_9ZZZZ</name>
<organism evidence="2">
    <name type="scientific">viral metagenome</name>
    <dbReference type="NCBI Taxonomy" id="1070528"/>
    <lineage>
        <taxon>unclassified sequences</taxon>
        <taxon>metagenomes</taxon>
        <taxon>organismal metagenomes</taxon>
    </lineage>
</organism>
<proteinExistence type="predicted"/>
<feature type="transmembrane region" description="Helical" evidence="1">
    <location>
        <begin position="16"/>
        <end position="36"/>
    </location>
</feature>
<accession>A0A6M3KXU0</accession>
<keyword evidence="1" id="KW-0472">Membrane</keyword>
<dbReference type="AlphaFoldDB" id="A0A6M3KXU0"/>
<keyword evidence="1" id="KW-0812">Transmembrane</keyword>
<evidence type="ECO:0000313" key="2">
    <source>
        <dbReference type="EMBL" id="QJA86839.1"/>
    </source>
</evidence>